<feature type="domain" description="GST N-terminal" evidence="1">
    <location>
        <begin position="13"/>
        <end position="88"/>
    </location>
</feature>
<evidence type="ECO:0000259" key="1">
    <source>
        <dbReference type="Pfam" id="PF13417"/>
    </source>
</evidence>
<evidence type="ECO:0000313" key="3">
    <source>
        <dbReference type="Proteomes" id="UP001143307"/>
    </source>
</evidence>
<dbReference type="Pfam" id="PF13417">
    <property type="entry name" value="GST_N_3"/>
    <property type="match status" value="1"/>
</dbReference>
<accession>A0ABT3T0I6</accession>
<dbReference type="InterPro" id="IPR036249">
    <property type="entry name" value="Thioredoxin-like_sf"/>
</dbReference>
<dbReference type="RefSeq" id="WP_279254019.1">
    <property type="nucleotide sequence ID" value="NZ_SHNP01000007.1"/>
</dbReference>
<organism evidence="2 3">
    <name type="scientific">Candidatus Seongchinamella marina</name>
    <dbReference type="NCBI Taxonomy" id="2518990"/>
    <lineage>
        <taxon>Bacteria</taxon>
        <taxon>Pseudomonadati</taxon>
        <taxon>Pseudomonadota</taxon>
        <taxon>Gammaproteobacteria</taxon>
        <taxon>Cellvibrionales</taxon>
        <taxon>Halieaceae</taxon>
        <taxon>Seongchinamella</taxon>
    </lineage>
</organism>
<gene>
    <name evidence="2" type="ORF">EYC87_17505</name>
</gene>
<protein>
    <submittedName>
        <fullName evidence="2">Glutathione S-transferase family protein</fullName>
    </submittedName>
</protein>
<dbReference type="SUPFAM" id="SSF47616">
    <property type="entry name" value="GST C-terminal domain-like"/>
    <property type="match status" value="1"/>
</dbReference>
<proteinExistence type="predicted"/>
<reference evidence="2" key="1">
    <citation type="submission" date="2019-02" db="EMBL/GenBank/DDBJ databases">
        <authorList>
            <person name="Li S.-H."/>
        </authorList>
    </citation>
    <scope>NUCLEOTIDE SEQUENCE</scope>
    <source>
        <strain evidence="2">IMCC8485</strain>
    </source>
</reference>
<dbReference type="Gene3D" id="1.20.1050.10">
    <property type="match status" value="1"/>
</dbReference>
<dbReference type="Gene3D" id="3.40.30.10">
    <property type="entry name" value="Glutaredoxin"/>
    <property type="match status" value="1"/>
</dbReference>
<dbReference type="SUPFAM" id="SSF52833">
    <property type="entry name" value="Thioredoxin-like"/>
    <property type="match status" value="1"/>
</dbReference>
<evidence type="ECO:0000313" key="2">
    <source>
        <dbReference type="EMBL" id="MCX2975380.1"/>
    </source>
</evidence>
<dbReference type="EMBL" id="SHNP01000007">
    <property type="protein sequence ID" value="MCX2975380.1"/>
    <property type="molecule type" value="Genomic_DNA"/>
</dbReference>
<dbReference type="InterPro" id="IPR004045">
    <property type="entry name" value="Glutathione_S-Trfase_N"/>
</dbReference>
<dbReference type="CDD" id="cd00299">
    <property type="entry name" value="GST_C_family"/>
    <property type="match status" value="1"/>
</dbReference>
<keyword evidence="3" id="KW-1185">Reference proteome</keyword>
<name>A0ABT3T0I6_9GAMM</name>
<sequence length="355" mass="40050">MKKVDRIRILGDTGSPYTKKMLAVMRYRQIPYSLIWGTPGPVLDEMGLARPKPLLLPVMVMPQFDGSDVARYDSTPIIRDLEAIYTGRSVLPDDPATAFLDYLIEDFGDEWCTKYMFHYRWHPPESADNAGTRLPLGHNICLDSEEHQRAKEDFARRQIDRLYVVGSNEMTAPVIDRSYRRFLAIMEAHLARQPFILGNRPGAGDFAVYGQLSQLVGFDPTPRAIAHEVSPRTVEWVDLMEDQSGLEPDEEAWNDVSDLPGTLRELLKEIGRVYVPAMLRNAAAVAAGESEWETEIDGTAWSQKTFPYQAKCLRWLNEQYDALDADSRDRVDAALKGTGCGRLIGPNEPDSEESP</sequence>
<dbReference type="InterPro" id="IPR036282">
    <property type="entry name" value="Glutathione-S-Trfase_C_sf"/>
</dbReference>
<dbReference type="Pfam" id="PF13410">
    <property type="entry name" value="GST_C_2"/>
    <property type="match status" value="1"/>
</dbReference>
<dbReference type="Proteomes" id="UP001143307">
    <property type="component" value="Unassembled WGS sequence"/>
</dbReference>
<comment type="caution">
    <text evidence="2">The sequence shown here is derived from an EMBL/GenBank/DDBJ whole genome shotgun (WGS) entry which is preliminary data.</text>
</comment>